<dbReference type="PANTHER" id="PTHR23290:SF0">
    <property type="entry name" value="RRNA N6-ADENOSINE-METHYLTRANSFERASE METTL5"/>
    <property type="match status" value="1"/>
</dbReference>
<comment type="similarity">
    <text evidence="1">Belongs to the methyltransferase superfamily. PrmA family.</text>
</comment>
<gene>
    <name evidence="4" type="ORF">PAPOLLO_LOCUS11647</name>
</gene>
<dbReference type="GO" id="GO:0008988">
    <property type="term" value="F:rRNA (adenine-N6-)-methyltransferase activity"/>
    <property type="evidence" value="ECO:0007669"/>
    <property type="project" value="TreeGrafter"/>
</dbReference>
<evidence type="ECO:0000313" key="4">
    <source>
        <dbReference type="EMBL" id="CAG4988560.1"/>
    </source>
</evidence>
<proteinExistence type="inferred from homology"/>
<dbReference type="Pfam" id="PF05175">
    <property type="entry name" value="MTS"/>
    <property type="match status" value="1"/>
</dbReference>
<sequence>MSALMKLKTLEGYLQDLSGFTKPKIQYEQYETPAHIAAVALYTMQTQFEALENRLVLDAGCGPGVLGIGAAFLGAGFVTAVDIDEDALEIITENAEDAEISNIDIIKSDFLNCNTFRWENYFDTVLMNPPFGTKNNMGIDMKFLRMGLNLSCDSVYSLHKSSTRLHIQKMIKEWGVKGSVIAELRYNLAATYKFHKQQSKDIAVDLWRLTHPHT</sequence>
<dbReference type="OrthoDB" id="419617at2759"/>
<evidence type="ECO:0000256" key="1">
    <source>
        <dbReference type="ARBA" id="ARBA00009741"/>
    </source>
</evidence>
<protein>
    <recommendedName>
        <fullName evidence="2">Methyltransferase-like protein 5</fullName>
    </recommendedName>
</protein>
<dbReference type="InterPro" id="IPR007848">
    <property type="entry name" value="Small_mtfrase_dom"/>
</dbReference>
<evidence type="ECO:0000256" key="2">
    <source>
        <dbReference type="ARBA" id="ARBA00041374"/>
    </source>
</evidence>
<dbReference type="AlphaFoldDB" id="A0A8S3WZE2"/>
<feature type="domain" description="Methyltransferase small" evidence="3">
    <location>
        <begin position="48"/>
        <end position="136"/>
    </location>
</feature>
<keyword evidence="5" id="KW-1185">Reference proteome</keyword>
<organism evidence="4 5">
    <name type="scientific">Parnassius apollo</name>
    <name type="common">Apollo butterfly</name>
    <name type="synonym">Papilio apollo</name>
    <dbReference type="NCBI Taxonomy" id="110799"/>
    <lineage>
        <taxon>Eukaryota</taxon>
        <taxon>Metazoa</taxon>
        <taxon>Ecdysozoa</taxon>
        <taxon>Arthropoda</taxon>
        <taxon>Hexapoda</taxon>
        <taxon>Insecta</taxon>
        <taxon>Pterygota</taxon>
        <taxon>Neoptera</taxon>
        <taxon>Endopterygota</taxon>
        <taxon>Lepidoptera</taxon>
        <taxon>Glossata</taxon>
        <taxon>Ditrysia</taxon>
        <taxon>Papilionoidea</taxon>
        <taxon>Papilionidae</taxon>
        <taxon>Parnassiinae</taxon>
        <taxon>Parnassini</taxon>
        <taxon>Parnassius</taxon>
        <taxon>Parnassius</taxon>
    </lineage>
</organism>
<dbReference type="Proteomes" id="UP000691718">
    <property type="component" value="Unassembled WGS sequence"/>
</dbReference>
<evidence type="ECO:0000313" key="5">
    <source>
        <dbReference type="Proteomes" id="UP000691718"/>
    </source>
</evidence>
<evidence type="ECO:0000259" key="3">
    <source>
        <dbReference type="Pfam" id="PF05175"/>
    </source>
</evidence>
<reference evidence="4" key="1">
    <citation type="submission" date="2021-04" db="EMBL/GenBank/DDBJ databases">
        <authorList>
            <person name="Tunstrom K."/>
        </authorList>
    </citation>
    <scope>NUCLEOTIDE SEQUENCE</scope>
</reference>
<dbReference type="CDD" id="cd02440">
    <property type="entry name" value="AdoMet_MTases"/>
    <property type="match status" value="1"/>
</dbReference>
<comment type="caution">
    <text evidence="4">The sequence shown here is derived from an EMBL/GenBank/DDBJ whole genome shotgun (WGS) entry which is preliminary data.</text>
</comment>
<dbReference type="EMBL" id="CAJQZP010000851">
    <property type="protein sequence ID" value="CAG4988560.1"/>
    <property type="molecule type" value="Genomic_DNA"/>
</dbReference>
<dbReference type="PROSITE" id="PS00092">
    <property type="entry name" value="N6_MTASE"/>
    <property type="match status" value="1"/>
</dbReference>
<name>A0A8S3WZE2_PARAO</name>
<accession>A0A8S3WZE2</accession>
<dbReference type="InterPro" id="IPR051720">
    <property type="entry name" value="rRNA_MeTrfase/Polyamine_Synth"/>
</dbReference>
<dbReference type="GO" id="GO:0003676">
    <property type="term" value="F:nucleic acid binding"/>
    <property type="evidence" value="ECO:0007669"/>
    <property type="project" value="InterPro"/>
</dbReference>
<dbReference type="InterPro" id="IPR002052">
    <property type="entry name" value="DNA_methylase_N6_adenine_CS"/>
</dbReference>
<dbReference type="PANTHER" id="PTHR23290">
    <property type="entry name" value="RRNA N6-ADENOSINE-METHYLTRANSFERASE METTL5"/>
    <property type="match status" value="1"/>
</dbReference>